<evidence type="ECO:0000313" key="7">
    <source>
        <dbReference type="RefSeq" id="XP_023937693.2"/>
    </source>
</evidence>
<organism evidence="6 7">
    <name type="scientific">Bicyclus anynana</name>
    <name type="common">Squinting bush brown butterfly</name>
    <dbReference type="NCBI Taxonomy" id="110368"/>
    <lineage>
        <taxon>Eukaryota</taxon>
        <taxon>Metazoa</taxon>
        <taxon>Ecdysozoa</taxon>
        <taxon>Arthropoda</taxon>
        <taxon>Hexapoda</taxon>
        <taxon>Insecta</taxon>
        <taxon>Pterygota</taxon>
        <taxon>Neoptera</taxon>
        <taxon>Endopterygota</taxon>
        <taxon>Lepidoptera</taxon>
        <taxon>Glossata</taxon>
        <taxon>Ditrysia</taxon>
        <taxon>Papilionoidea</taxon>
        <taxon>Nymphalidae</taxon>
        <taxon>Satyrinae</taxon>
        <taxon>Satyrini</taxon>
        <taxon>Mycalesina</taxon>
        <taxon>Bicyclus</taxon>
    </lineage>
</organism>
<feature type="domain" description="C2H2-type" evidence="5">
    <location>
        <begin position="759"/>
        <end position="779"/>
    </location>
</feature>
<accession>A0A6J1MXX0</accession>
<keyword evidence="3" id="KW-0863">Zinc-finger</keyword>
<dbReference type="GO" id="GO:0000981">
    <property type="term" value="F:DNA-binding transcription factor activity, RNA polymerase II-specific"/>
    <property type="evidence" value="ECO:0007669"/>
    <property type="project" value="TreeGrafter"/>
</dbReference>
<dbReference type="PANTHER" id="PTHR24409:SF295">
    <property type="entry name" value="AZ2-RELATED"/>
    <property type="match status" value="1"/>
</dbReference>
<evidence type="ECO:0000256" key="4">
    <source>
        <dbReference type="ARBA" id="ARBA00022833"/>
    </source>
</evidence>
<feature type="domain" description="C2H2-type" evidence="5">
    <location>
        <begin position="115"/>
        <end position="136"/>
    </location>
</feature>
<proteinExistence type="predicted"/>
<keyword evidence="6" id="KW-1185">Reference proteome</keyword>
<dbReference type="GO" id="GO:0005634">
    <property type="term" value="C:nucleus"/>
    <property type="evidence" value="ECO:0007669"/>
    <property type="project" value="UniProtKB-SubCell"/>
</dbReference>
<keyword evidence="1" id="KW-0479">Metal-binding</keyword>
<dbReference type="InterPro" id="IPR013087">
    <property type="entry name" value="Znf_C2H2_type"/>
</dbReference>
<gene>
    <name evidence="7" type="primary">LOC112045654</name>
</gene>
<dbReference type="SMART" id="SM00355">
    <property type="entry name" value="ZnF_C2H2"/>
    <property type="match status" value="15"/>
</dbReference>
<dbReference type="RefSeq" id="XP_023937693.2">
    <property type="nucleotide sequence ID" value="XM_024081925.2"/>
</dbReference>
<dbReference type="Proteomes" id="UP001652582">
    <property type="component" value="Chromosome 4"/>
</dbReference>
<sequence>MAEDIDIEEHDLFENPIIKRMFPDLSVIKQEIMDFDEGVPVNTKIDTNIVTDEASGDVNILNKSIHSDVTNCFNTEIVLGSNPARTKKSEVTLEKEVKVKLQDMKPYLKRTMRYCDICLILFPSNVSLNIHRMRVHTALDNCVNEDFPKCTNKRKSSLCQTEFNTKDNLKRNKKNVQGIYPIYRQNIIDQNYKEKDVVPNMYELKTNVVTNLHKPCFHCQMLFPNQQDLIDHLYSVLYAKKAQVSQENIEKNAIKQDMQTVSKAVLTHNINISTKKQMEKKSNVSELNIIYSCPICSHYYDKETFCRSHCIVKHKANKDIKINTSSFNPMCKFCNSKNDNILSYNTHLRKSHEDEMVKLVSGSNNLDTNYSKNGDFTTIGDFRSQDNANLFHETVEVVVSKIILYKCSECNIHFITFRAAIKHFEHIKIQEKWKCSICHKIFKDNDAQLHQKQHTCSNYFEIVQVFAEVKPRILYKCSTCAMHFSDKISEHICKLGQPKSSKSIYCKICDILIEPTIKPSHDNDHKLRNFTQTDFEIIGTELPLINDKKHIKANPHNLQNYSKANINNKHKNIIKISKSLFAKKHLSFNYCNVCKCYIYTLHRADIHLKSLCVNIVKYICKFCGLMFSNKSIISHKRLHRNYKNLKLQDFTFYDLHTNKKMKPLIPEFPKCEMCDEHFISKFEVKGHLCEIHDYCICSICNTKFSETAYKLHMPFHCYENSKIGNKKSKHSFNAVITNNNTSTNENIVSKQDTMSIYTCKNCDLSITTYDEVIEHCHLHTNLNKIEVNAVACSECQLKFVNSSYTKHLELHTDLKNVKFSHYSFDVMYFGSDINNWLKHIYKSLPKHKVDMLIGDSIYKYETRLKMAVIQEGPSNLIIYKCEKCECVIDSASIYSHIVTCPNSEISACTFCNLSFECSTARNNHEKIHTIPDITIKSYKIVMFNREQDRNTNYNISNLKKCYVVYECRCCHVLVDIYNYNFHRCFRNDCKKCYVCGLLISADNFDDHVLKHKLVPSFNDFKIKVVLLGNQPEENSISQKNNNLVPTFNGIVCDYTFYKCIDCEVCIRDMRNTVHHSCLIDAAKARCIKCDLIFDEGKLKGHLKLHDTDPDFTSETIQVKPFTNRKQNKTDCLKNNETIGNFKNRILNNQEEVNFKMAKLYKCRCGLHYLQLPALREHMKKCSGKNKGIQTCSKCCLNFTSDVLFKHLLEHHGDKNAIYKFEIES</sequence>
<evidence type="ECO:0000256" key="2">
    <source>
        <dbReference type="ARBA" id="ARBA00022737"/>
    </source>
</evidence>
<feature type="domain" description="C2H2-type" evidence="5">
    <location>
        <begin position="671"/>
        <end position="692"/>
    </location>
</feature>
<name>A0A6J1MXX0_BICAN</name>
<reference evidence="7" key="1">
    <citation type="submission" date="2025-08" db="UniProtKB">
        <authorList>
            <consortium name="RefSeq"/>
        </authorList>
    </citation>
    <scope>IDENTIFICATION</scope>
</reference>
<evidence type="ECO:0000259" key="5">
    <source>
        <dbReference type="PROSITE" id="PS00028"/>
    </source>
</evidence>
<keyword evidence="2" id="KW-0677">Repeat</keyword>
<dbReference type="AlphaFoldDB" id="A0A6J1MXX0"/>
<dbReference type="GO" id="GO:0000977">
    <property type="term" value="F:RNA polymerase II transcription regulatory region sequence-specific DNA binding"/>
    <property type="evidence" value="ECO:0007669"/>
    <property type="project" value="TreeGrafter"/>
</dbReference>
<dbReference type="KEGG" id="bany:112045654"/>
<feature type="domain" description="C2H2-type" evidence="5">
    <location>
        <begin position="293"/>
        <end position="314"/>
    </location>
</feature>
<dbReference type="PANTHER" id="PTHR24409">
    <property type="entry name" value="ZINC FINGER PROTEIN 142"/>
    <property type="match status" value="1"/>
</dbReference>
<dbReference type="GeneID" id="112045654"/>
<evidence type="ECO:0000313" key="6">
    <source>
        <dbReference type="Proteomes" id="UP001652582"/>
    </source>
</evidence>
<evidence type="ECO:0000256" key="1">
    <source>
        <dbReference type="ARBA" id="ARBA00022723"/>
    </source>
</evidence>
<keyword evidence="4" id="KW-0862">Zinc</keyword>
<dbReference type="GO" id="GO:0008270">
    <property type="term" value="F:zinc ion binding"/>
    <property type="evidence" value="ECO:0007669"/>
    <property type="project" value="UniProtKB-KW"/>
</dbReference>
<feature type="domain" description="C2H2-type" evidence="5">
    <location>
        <begin position="908"/>
        <end position="928"/>
    </location>
</feature>
<dbReference type="PROSITE" id="PS00028">
    <property type="entry name" value="ZINC_FINGER_C2H2_1"/>
    <property type="match status" value="5"/>
</dbReference>
<protein>
    <submittedName>
        <fullName evidence="7">Zinc finger protein 91</fullName>
    </submittedName>
</protein>
<dbReference type="OrthoDB" id="7285826at2759"/>
<evidence type="ECO:0000256" key="3">
    <source>
        <dbReference type="ARBA" id="ARBA00022771"/>
    </source>
</evidence>